<feature type="chain" id="PRO_5004163782" evidence="1">
    <location>
        <begin position="20"/>
        <end position="731"/>
    </location>
</feature>
<dbReference type="InterPro" id="IPR051801">
    <property type="entry name" value="GH28_Enzymes"/>
</dbReference>
<protein>
    <submittedName>
        <fullName evidence="3">Glycoside hydrolase, family 28</fullName>
    </submittedName>
</protein>
<evidence type="ECO:0000313" key="3">
    <source>
        <dbReference type="EMBL" id="ABJ83967.1"/>
    </source>
</evidence>
<gene>
    <name evidence="3" type="ordered locus">Acid_2983</name>
</gene>
<dbReference type="HOGENOM" id="CLU_378938_0_0_0"/>
<dbReference type="PANTHER" id="PTHR31339">
    <property type="entry name" value="PECTIN LYASE-RELATED"/>
    <property type="match status" value="1"/>
</dbReference>
<evidence type="ECO:0000259" key="2">
    <source>
        <dbReference type="Pfam" id="PF12708"/>
    </source>
</evidence>
<dbReference type="eggNOG" id="COG5434">
    <property type="taxonomic scope" value="Bacteria"/>
</dbReference>
<dbReference type="EMBL" id="CP000473">
    <property type="protein sequence ID" value="ABJ83967.1"/>
    <property type="molecule type" value="Genomic_DNA"/>
</dbReference>
<dbReference type="InterPro" id="IPR011050">
    <property type="entry name" value="Pectin_lyase_fold/virulence"/>
</dbReference>
<name>Q022X9_SOLUE</name>
<keyword evidence="1" id="KW-0732">Signal</keyword>
<sequence length="731" mass="78377" precursor="true">MKARFVLLIALLSSAAAWAEPPGQSCNVRDFGARGDGVALDTQAINRAIEKCGIAGGGTVYLPPGTYLSGTVRLRDNITLWLDSGATLRGTRDLSQYQTAVDGQAWYLALVLASGVHHVAVAGRGIIDGNKVRNPKGEERMRGPHALLIYNVRDGSVRDVSIQDAGNYALIVRSSERLNIDGITVRGGWDGINMHDTRNATIANCRISSGDDSLAGAYWENVTVSNCILNSSANAIRAGGRNVLFNNLVIYGPGEFPAGTSQRHRLEAGFQILPHRASSPNGGENRVVAPGPIDNMMISNVTMVNVGTPIYIAYSSDASYSANNLGVGRITFQNVTARGAGLVPVYISAPPENPAEAIVLNHVRITTIGGATEDDVQGQGFSPFSILQAYGIYGRNVRSLELSDVRIDYARKDLRSAIFGENIGALELNRFRAQRDADSAPDIQLAGPGEVLIDGKPADSTNARVIDLDAVAGEPARVTATVENSGSAGFANIAMEIGSENISRRVWLAERQLAKVSFLNLRPKAGRSLVIKAGGHVKELTIANALEGPVAEPFKFVQNTPSEGRQSGTGFYLKAAGDFPLQQYGDQYGAIYRPRVLGRHGSVIVKVGNPELRSNWVGRAGLIVRNDIAKPGESKGYAILACSPAAGVSFEWDSDGNGVLDEHTNFDGYTLWPQWLKLERDGDRLSGFSSADGKQWTKIGETHLAGMAEMMDAGIFAYRDSAKFMDFKIND</sequence>
<organism evidence="3">
    <name type="scientific">Solibacter usitatus (strain Ellin6076)</name>
    <dbReference type="NCBI Taxonomy" id="234267"/>
    <lineage>
        <taxon>Bacteria</taxon>
        <taxon>Pseudomonadati</taxon>
        <taxon>Acidobacteriota</taxon>
        <taxon>Terriglobia</taxon>
        <taxon>Bryobacterales</taxon>
        <taxon>Solibacteraceae</taxon>
        <taxon>Candidatus Solibacter</taxon>
    </lineage>
</organism>
<dbReference type="PANTHER" id="PTHR31339:SF9">
    <property type="entry name" value="PLASMIN AND FIBRONECTIN-BINDING PROTEIN A"/>
    <property type="match status" value="1"/>
</dbReference>
<reference evidence="3" key="1">
    <citation type="submission" date="2006-10" db="EMBL/GenBank/DDBJ databases">
        <title>Complete sequence of Solibacter usitatus Ellin6076.</title>
        <authorList>
            <consortium name="US DOE Joint Genome Institute"/>
            <person name="Copeland A."/>
            <person name="Lucas S."/>
            <person name="Lapidus A."/>
            <person name="Barry K."/>
            <person name="Detter J.C."/>
            <person name="Glavina del Rio T."/>
            <person name="Hammon N."/>
            <person name="Israni S."/>
            <person name="Dalin E."/>
            <person name="Tice H."/>
            <person name="Pitluck S."/>
            <person name="Thompson L.S."/>
            <person name="Brettin T."/>
            <person name="Bruce D."/>
            <person name="Han C."/>
            <person name="Tapia R."/>
            <person name="Gilna P."/>
            <person name="Schmutz J."/>
            <person name="Larimer F."/>
            <person name="Land M."/>
            <person name="Hauser L."/>
            <person name="Kyrpides N."/>
            <person name="Mikhailova N."/>
            <person name="Janssen P.H."/>
            <person name="Kuske C.R."/>
            <person name="Richardson P."/>
        </authorList>
    </citation>
    <scope>NUCLEOTIDE SEQUENCE</scope>
    <source>
        <strain evidence="3">Ellin6076</strain>
    </source>
</reference>
<dbReference type="OrthoDB" id="9795222at2"/>
<dbReference type="Gene3D" id="2.160.20.10">
    <property type="entry name" value="Single-stranded right-handed beta-helix, Pectin lyase-like"/>
    <property type="match status" value="1"/>
</dbReference>
<feature type="domain" description="Rhamnogalacturonase A/B/Epimerase-like pectate lyase" evidence="2">
    <location>
        <begin position="26"/>
        <end position="236"/>
    </location>
</feature>
<feature type="signal peptide" evidence="1">
    <location>
        <begin position="1"/>
        <end position="19"/>
    </location>
</feature>
<dbReference type="SUPFAM" id="SSF51126">
    <property type="entry name" value="Pectin lyase-like"/>
    <property type="match status" value="1"/>
</dbReference>
<keyword evidence="3" id="KW-0378">Hydrolase</keyword>
<dbReference type="InParanoid" id="Q022X9"/>
<proteinExistence type="predicted"/>
<evidence type="ECO:0000256" key="1">
    <source>
        <dbReference type="SAM" id="SignalP"/>
    </source>
</evidence>
<dbReference type="InterPro" id="IPR006626">
    <property type="entry name" value="PbH1"/>
</dbReference>
<dbReference type="SMART" id="SM00710">
    <property type="entry name" value="PbH1"/>
    <property type="match status" value="7"/>
</dbReference>
<dbReference type="STRING" id="234267.Acid_2983"/>
<dbReference type="Pfam" id="PF12708">
    <property type="entry name" value="Pect-lyase_RHGA_epim"/>
    <property type="match status" value="1"/>
</dbReference>
<dbReference type="Gene3D" id="2.60.120.200">
    <property type="match status" value="1"/>
</dbReference>
<accession>Q022X9</accession>
<dbReference type="InterPro" id="IPR012334">
    <property type="entry name" value="Pectin_lyas_fold"/>
</dbReference>
<dbReference type="GO" id="GO:0016787">
    <property type="term" value="F:hydrolase activity"/>
    <property type="evidence" value="ECO:0007669"/>
    <property type="project" value="UniProtKB-KW"/>
</dbReference>
<dbReference type="InterPro" id="IPR024535">
    <property type="entry name" value="RHGA/B-epi-like_pectate_lyase"/>
</dbReference>
<dbReference type="KEGG" id="sus:Acid_2983"/>
<dbReference type="AlphaFoldDB" id="Q022X9"/>
<dbReference type="CAZy" id="GH28">
    <property type="family name" value="Glycoside Hydrolase Family 28"/>
</dbReference>